<dbReference type="PANTHER" id="PTHR47354:SF8">
    <property type="entry name" value="1,2-PHENYLACETYL-COA EPOXIDASE, SUBUNIT E"/>
    <property type="match status" value="1"/>
</dbReference>
<dbReference type="GO" id="GO:0016491">
    <property type="term" value="F:oxidoreductase activity"/>
    <property type="evidence" value="ECO:0007669"/>
    <property type="project" value="UniProtKB-KW"/>
</dbReference>
<keyword evidence="11" id="KW-0411">Iron-sulfur</keyword>
<evidence type="ECO:0000256" key="8">
    <source>
        <dbReference type="ARBA" id="ARBA00022989"/>
    </source>
</evidence>
<evidence type="ECO:0000256" key="12">
    <source>
        <dbReference type="ARBA" id="ARBA00023136"/>
    </source>
</evidence>
<gene>
    <name evidence="15" type="ORF">C1H69_19865</name>
</gene>
<feature type="transmembrane region" description="Helical" evidence="13">
    <location>
        <begin position="83"/>
        <end position="103"/>
    </location>
</feature>
<dbReference type="InterPro" id="IPR039261">
    <property type="entry name" value="FNR_nucleotide-bd"/>
</dbReference>
<evidence type="ECO:0000256" key="9">
    <source>
        <dbReference type="ARBA" id="ARBA00023002"/>
    </source>
</evidence>
<dbReference type="InterPro" id="IPR013130">
    <property type="entry name" value="Fe3_Rdtase_TM_dom"/>
</dbReference>
<feature type="transmembrane region" description="Helical" evidence="13">
    <location>
        <begin position="123"/>
        <end position="143"/>
    </location>
</feature>
<dbReference type="InterPro" id="IPR017938">
    <property type="entry name" value="Riboflavin_synthase-like_b-brl"/>
</dbReference>
<dbReference type="InterPro" id="IPR001433">
    <property type="entry name" value="OxRdtase_FAD/NAD-bd"/>
</dbReference>
<dbReference type="InterPro" id="IPR050415">
    <property type="entry name" value="MRET"/>
</dbReference>
<keyword evidence="9" id="KW-0560">Oxidoreductase</keyword>
<dbReference type="PROSITE" id="PS51384">
    <property type="entry name" value="FAD_FR"/>
    <property type="match status" value="1"/>
</dbReference>
<keyword evidence="7" id="KW-0274">FAD</keyword>
<dbReference type="GO" id="GO:0046872">
    <property type="term" value="F:metal ion binding"/>
    <property type="evidence" value="ECO:0007669"/>
    <property type="project" value="UniProtKB-KW"/>
</dbReference>
<feature type="transmembrane region" description="Helical" evidence="13">
    <location>
        <begin position="44"/>
        <end position="63"/>
    </location>
</feature>
<dbReference type="GO" id="GO:0051537">
    <property type="term" value="F:2 iron, 2 sulfur cluster binding"/>
    <property type="evidence" value="ECO:0007669"/>
    <property type="project" value="UniProtKB-KW"/>
</dbReference>
<dbReference type="EMBL" id="PNRF01000041">
    <property type="protein sequence ID" value="PMR72910.1"/>
    <property type="molecule type" value="Genomic_DNA"/>
</dbReference>
<dbReference type="PANTHER" id="PTHR47354">
    <property type="entry name" value="NADH OXIDOREDUCTASE HCR"/>
    <property type="match status" value="1"/>
</dbReference>
<feature type="transmembrane region" description="Helical" evidence="13">
    <location>
        <begin position="179"/>
        <end position="197"/>
    </location>
</feature>
<keyword evidence="6" id="KW-0479">Metal-binding</keyword>
<dbReference type="InterPro" id="IPR017927">
    <property type="entry name" value="FAD-bd_FR_type"/>
</dbReference>
<dbReference type="OrthoDB" id="9796486at2"/>
<evidence type="ECO:0000313" key="16">
    <source>
        <dbReference type="Proteomes" id="UP000235803"/>
    </source>
</evidence>
<evidence type="ECO:0000256" key="10">
    <source>
        <dbReference type="ARBA" id="ARBA00023004"/>
    </source>
</evidence>
<protein>
    <submittedName>
        <fullName evidence="15">Oxidoreductase</fullName>
    </submittedName>
</protein>
<keyword evidence="3" id="KW-0285">Flavoprotein</keyword>
<dbReference type="Gene3D" id="3.40.50.80">
    <property type="entry name" value="Nucleotide-binding domain of ferredoxin-NADP reductase (FNR) module"/>
    <property type="match status" value="1"/>
</dbReference>
<keyword evidence="16" id="KW-1185">Reference proteome</keyword>
<dbReference type="Gene3D" id="2.40.30.10">
    <property type="entry name" value="Translation factors"/>
    <property type="match status" value="1"/>
</dbReference>
<dbReference type="Pfam" id="PF01794">
    <property type="entry name" value="Ferric_reduct"/>
    <property type="match status" value="1"/>
</dbReference>
<evidence type="ECO:0000259" key="14">
    <source>
        <dbReference type="PROSITE" id="PS51384"/>
    </source>
</evidence>
<dbReference type="SUPFAM" id="SSF52343">
    <property type="entry name" value="Ferredoxin reductase-like, C-terminal NADP-linked domain"/>
    <property type="match status" value="1"/>
</dbReference>
<dbReference type="InterPro" id="IPR013112">
    <property type="entry name" value="FAD-bd_8"/>
</dbReference>
<comment type="cofactor">
    <cofactor evidence="1">
        <name>FAD</name>
        <dbReference type="ChEBI" id="CHEBI:57692"/>
    </cofactor>
</comment>
<evidence type="ECO:0000256" key="7">
    <source>
        <dbReference type="ARBA" id="ARBA00022827"/>
    </source>
</evidence>
<keyword evidence="10" id="KW-0408">Iron</keyword>
<evidence type="ECO:0000256" key="5">
    <source>
        <dbReference type="ARBA" id="ARBA00022714"/>
    </source>
</evidence>
<evidence type="ECO:0000313" key="15">
    <source>
        <dbReference type="EMBL" id="PMR72910.1"/>
    </source>
</evidence>
<keyword evidence="5" id="KW-0001">2Fe-2S</keyword>
<feature type="transmembrane region" description="Helical" evidence="13">
    <location>
        <begin position="155"/>
        <end position="173"/>
    </location>
</feature>
<organism evidence="15 16">
    <name type="scientific">Billgrantia endophytica</name>
    <dbReference type="NCBI Taxonomy" id="2033802"/>
    <lineage>
        <taxon>Bacteria</taxon>
        <taxon>Pseudomonadati</taxon>
        <taxon>Pseudomonadota</taxon>
        <taxon>Gammaproteobacteria</taxon>
        <taxon>Oceanospirillales</taxon>
        <taxon>Halomonadaceae</taxon>
        <taxon>Billgrantia</taxon>
    </lineage>
</organism>
<name>A0A2N7TXJ9_9GAMM</name>
<dbReference type="GO" id="GO:0050660">
    <property type="term" value="F:flavin adenine dinucleotide binding"/>
    <property type="evidence" value="ECO:0007669"/>
    <property type="project" value="TreeGrafter"/>
</dbReference>
<keyword evidence="12 13" id="KW-0472">Membrane</keyword>
<reference evidence="15 16" key="1">
    <citation type="submission" date="2018-01" db="EMBL/GenBank/DDBJ databases">
        <title>Halomonas endophytica sp. nov., isolated from storage liquid in the stems of Populus euphratica.</title>
        <authorList>
            <person name="Chen C."/>
        </authorList>
    </citation>
    <scope>NUCLEOTIDE SEQUENCE [LARGE SCALE GENOMIC DNA]</scope>
    <source>
        <strain evidence="15 16">MC28</strain>
    </source>
</reference>
<evidence type="ECO:0000256" key="2">
    <source>
        <dbReference type="ARBA" id="ARBA00004141"/>
    </source>
</evidence>
<evidence type="ECO:0000256" key="11">
    <source>
        <dbReference type="ARBA" id="ARBA00023014"/>
    </source>
</evidence>
<proteinExistence type="predicted"/>
<dbReference type="Pfam" id="PF00175">
    <property type="entry name" value="NAD_binding_1"/>
    <property type="match status" value="1"/>
</dbReference>
<evidence type="ECO:0000256" key="4">
    <source>
        <dbReference type="ARBA" id="ARBA00022692"/>
    </source>
</evidence>
<dbReference type="Pfam" id="PF08022">
    <property type="entry name" value="FAD_binding_8"/>
    <property type="match status" value="1"/>
</dbReference>
<evidence type="ECO:0000256" key="3">
    <source>
        <dbReference type="ARBA" id="ARBA00022630"/>
    </source>
</evidence>
<comment type="caution">
    <text evidence="15">The sequence shown here is derived from an EMBL/GenBank/DDBJ whole genome shotgun (WGS) entry which is preliminary data.</text>
</comment>
<feature type="transmembrane region" description="Helical" evidence="13">
    <location>
        <begin position="7"/>
        <end position="24"/>
    </location>
</feature>
<sequence length="431" mass="47488">MGRTTRLGDGLLIIAILLPLLIALPRLGWPGDTLGAWLGWSGRVAGILGLSMMLVTAAISIRIPGVDRWFGGLDRLWRIHRRLGFGAFILIMLHVLALAFAVLPVSLQAAVATLFPPLSHTALWLGWLAWLAMVVFLAPTFDFFGRLHYQRWKRLHLLSAAALVLALLHVIPLAGETGAWWLLGAAGLGAIVWRKLVSPWAARRPYRVESVTPLARGVVELGLRPEQREMTYEAGQFVYLTPLDETLSAGRGEEHPYTISSAPGDPLLRAGIKDLGDASHALQSVAIGSRVMIEGPYGDFFRRRFPERDALWLGGGIGITPFVGGARDIAGHDATDGRVQLFYLANDGERAYYLDELKQIALDNQRIAVTAHFFRREGPMNVAFLHAHCPDFVEREVYICGPPGMVDHLRRLLGAQGVPAARIHCEVFDFL</sequence>
<keyword evidence="4 13" id="KW-0812">Transmembrane</keyword>
<dbReference type="SUPFAM" id="SSF63380">
    <property type="entry name" value="Riboflavin synthase domain-like"/>
    <property type="match status" value="1"/>
</dbReference>
<dbReference type="Proteomes" id="UP000235803">
    <property type="component" value="Unassembled WGS sequence"/>
</dbReference>
<comment type="subcellular location">
    <subcellularLocation>
        <location evidence="2">Membrane</location>
        <topology evidence="2">Multi-pass membrane protein</topology>
    </subcellularLocation>
</comment>
<dbReference type="GO" id="GO:0016020">
    <property type="term" value="C:membrane"/>
    <property type="evidence" value="ECO:0007669"/>
    <property type="project" value="UniProtKB-SubCell"/>
</dbReference>
<keyword evidence="8 13" id="KW-1133">Transmembrane helix</keyword>
<evidence type="ECO:0000256" key="6">
    <source>
        <dbReference type="ARBA" id="ARBA00022723"/>
    </source>
</evidence>
<feature type="domain" description="FAD-binding FR-type" evidence="14">
    <location>
        <begin position="201"/>
        <end position="303"/>
    </location>
</feature>
<accession>A0A2N7TXJ9</accession>
<dbReference type="AlphaFoldDB" id="A0A2N7TXJ9"/>
<dbReference type="PRINTS" id="PR00410">
    <property type="entry name" value="PHEHYDRXLASE"/>
</dbReference>
<evidence type="ECO:0000256" key="13">
    <source>
        <dbReference type="SAM" id="Phobius"/>
    </source>
</evidence>
<evidence type="ECO:0000256" key="1">
    <source>
        <dbReference type="ARBA" id="ARBA00001974"/>
    </source>
</evidence>